<reference evidence="7 8" key="1">
    <citation type="submission" date="2018-05" db="EMBL/GenBank/DDBJ databases">
        <title>Draft genome of Methanospirillum lacunae Ki8-1.</title>
        <authorList>
            <person name="Dueholm M.S."/>
            <person name="Nielsen P.H."/>
            <person name="Bakmann L.F."/>
            <person name="Otzen D.E."/>
        </authorList>
    </citation>
    <scope>NUCLEOTIDE SEQUENCE [LARGE SCALE GENOMIC DNA]</scope>
    <source>
        <strain evidence="7 8">Ki8-1</strain>
    </source>
</reference>
<keyword evidence="1 3" id="KW-0807">Transducer</keyword>
<dbReference type="Gene3D" id="6.10.340.10">
    <property type="match status" value="1"/>
</dbReference>
<accession>A0A2V2MVY4</accession>
<dbReference type="RefSeq" id="WP_109968532.1">
    <property type="nucleotide sequence ID" value="NZ_CP176093.1"/>
</dbReference>
<evidence type="ECO:0000259" key="6">
    <source>
        <dbReference type="PROSITE" id="PS50885"/>
    </source>
</evidence>
<dbReference type="PROSITE" id="PS50111">
    <property type="entry name" value="CHEMOTAXIS_TRANSDUC_2"/>
    <property type="match status" value="1"/>
</dbReference>
<evidence type="ECO:0000313" key="8">
    <source>
        <dbReference type="Proteomes" id="UP000245657"/>
    </source>
</evidence>
<name>A0A2V2MVY4_9EURY</name>
<dbReference type="GO" id="GO:0016020">
    <property type="term" value="C:membrane"/>
    <property type="evidence" value="ECO:0007669"/>
    <property type="project" value="InterPro"/>
</dbReference>
<dbReference type="CDD" id="cd11386">
    <property type="entry name" value="MCP_signal"/>
    <property type="match status" value="1"/>
</dbReference>
<dbReference type="GeneID" id="97548092"/>
<dbReference type="SMART" id="SM00283">
    <property type="entry name" value="MA"/>
    <property type="match status" value="1"/>
</dbReference>
<dbReference type="GO" id="GO:0007165">
    <property type="term" value="P:signal transduction"/>
    <property type="evidence" value="ECO:0007669"/>
    <property type="project" value="UniProtKB-KW"/>
</dbReference>
<dbReference type="Gene3D" id="3.30.450.20">
    <property type="entry name" value="PAS domain"/>
    <property type="match status" value="1"/>
</dbReference>
<feature type="transmembrane region" description="Helical" evidence="4">
    <location>
        <begin position="326"/>
        <end position="347"/>
    </location>
</feature>
<dbReference type="SUPFAM" id="SSF58104">
    <property type="entry name" value="Methyl-accepting chemotaxis protein (MCP) signaling domain"/>
    <property type="match status" value="1"/>
</dbReference>
<feature type="transmembrane region" description="Helical" evidence="4">
    <location>
        <begin position="16"/>
        <end position="37"/>
    </location>
</feature>
<keyword evidence="4" id="KW-0472">Membrane</keyword>
<comment type="similarity">
    <text evidence="2">Belongs to the methyl-accepting chemotaxis (MCP) protein family.</text>
</comment>
<dbReference type="Pfam" id="PF22673">
    <property type="entry name" value="MCP-like_PDC_1"/>
    <property type="match status" value="1"/>
</dbReference>
<evidence type="ECO:0000259" key="5">
    <source>
        <dbReference type="PROSITE" id="PS50111"/>
    </source>
</evidence>
<protein>
    <recommendedName>
        <fullName evidence="9">Methyl-accepting chemotaxis protein</fullName>
    </recommendedName>
</protein>
<gene>
    <name evidence="7" type="ORF">DK846_08615</name>
</gene>
<dbReference type="CDD" id="cd12913">
    <property type="entry name" value="PDC1_MCP_like"/>
    <property type="match status" value="1"/>
</dbReference>
<comment type="caution">
    <text evidence="7">The sequence shown here is derived from an EMBL/GenBank/DDBJ whole genome shotgun (WGS) entry which is preliminary data.</text>
</comment>
<dbReference type="Proteomes" id="UP000245657">
    <property type="component" value="Unassembled WGS sequence"/>
</dbReference>
<dbReference type="PANTHER" id="PTHR32089">
    <property type="entry name" value="METHYL-ACCEPTING CHEMOTAXIS PROTEIN MCPB"/>
    <property type="match status" value="1"/>
</dbReference>
<dbReference type="PROSITE" id="PS50885">
    <property type="entry name" value="HAMP"/>
    <property type="match status" value="1"/>
</dbReference>
<dbReference type="GO" id="GO:0006935">
    <property type="term" value="P:chemotaxis"/>
    <property type="evidence" value="ECO:0007669"/>
    <property type="project" value="InterPro"/>
</dbReference>
<dbReference type="AlphaFoldDB" id="A0A2V2MVY4"/>
<dbReference type="Pfam" id="PF18947">
    <property type="entry name" value="HAMP_2"/>
    <property type="match status" value="1"/>
</dbReference>
<dbReference type="OrthoDB" id="8523at2157"/>
<dbReference type="Pfam" id="PF00672">
    <property type="entry name" value="HAMP"/>
    <property type="match status" value="1"/>
</dbReference>
<keyword evidence="4" id="KW-1133">Transmembrane helix</keyword>
<evidence type="ECO:0000256" key="1">
    <source>
        <dbReference type="ARBA" id="ARBA00023224"/>
    </source>
</evidence>
<dbReference type="InterPro" id="IPR004089">
    <property type="entry name" value="MCPsignal_dom"/>
</dbReference>
<keyword evidence="4" id="KW-0812">Transmembrane</keyword>
<feature type="domain" description="Methyl-accepting transducer" evidence="5">
    <location>
        <begin position="551"/>
        <end position="787"/>
    </location>
</feature>
<dbReference type="EMBL" id="QGMY01000007">
    <property type="protein sequence ID" value="PWR72042.1"/>
    <property type="molecule type" value="Genomic_DNA"/>
</dbReference>
<dbReference type="PANTHER" id="PTHR32089:SF112">
    <property type="entry name" value="LYSOZYME-LIKE PROTEIN-RELATED"/>
    <property type="match status" value="1"/>
</dbReference>
<dbReference type="InterPro" id="IPR004090">
    <property type="entry name" value="Chemotax_Me-accpt_rcpt"/>
</dbReference>
<dbReference type="CDD" id="cd06225">
    <property type="entry name" value="HAMP"/>
    <property type="match status" value="1"/>
</dbReference>
<proteinExistence type="inferred from homology"/>
<evidence type="ECO:0008006" key="9">
    <source>
        <dbReference type="Google" id="ProtNLM"/>
    </source>
</evidence>
<dbReference type="PRINTS" id="PR00260">
    <property type="entry name" value="CHEMTRNSDUCR"/>
</dbReference>
<dbReference type="InterPro" id="IPR003660">
    <property type="entry name" value="HAMP_dom"/>
</dbReference>
<dbReference type="Pfam" id="PF00015">
    <property type="entry name" value="MCPsignal"/>
    <property type="match status" value="1"/>
</dbReference>
<evidence type="ECO:0000256" key="3">
    <source>
        <dbReference type="PROSITE-ProRule" id="PRU00284"/>
    </source>
</evidence>
<dbReference type="Gene3D" id="1.10.287.950">
    <property type="entry name" value="Methyl-accepting chemotaxis protein"/>
    <property type="match status" value="1"/>
</dbReference>
<evidence type="ECO:0000256" key="4">
    <source>
        <dbReference type="SAM" id="Phobius"/>
    </source>
</evidence>
<evidence type="ECO:0000256" key="2">
    <source>
        <dbReference type="ARBA" id="ARBA00029447"/>
    </source>
</evidence>
<dbReference type="Gene3D" id="1.20.120.1530">
    <property type="match status" value="1"/>
</dbReference>
<evidence type="ECO:0000313" key="7">
    <source>
        <dbReference type="EMBL" id="PWR72042.1"/>
    </source>
</evidence>
<dbReference type="SMART" id="SM00304">
    <property type="entry name" value="HAMP"/>
    <property type="match status" value="2"/>
</dbReference>
<sequence length="837" mass="89428">MNRQKWSDFRSIKQKILLFGGIALLLVAVGIITYAAFSLHGAAVKSATEGLNSIAEQQAGKVDTILEEPFNTASGVAALLSGLRSENANFPRTDVVPMIEGVLDARPQYNGVYTIWEPDFFDGRDTEYSLKDGYDKSGRLRIYWYRDANGTLVRKIYDARARDPTDYYEIPKKTLKGAITEPYIETLQGSPILLTSIAAPVLSGGKFSGIVGIDVTLSELDTLADKMDIYGGKGKVLIVSNQGMVAGVTGDIDAAGKPISEIAPLLHLDPAMITGALSKGVITSFDSGGYIGTFVPVQVGNAETPWGVIAFAPRDVVTAEATSQTIALIIIGILISLLGLGLLYLVARSIAQPIEDITVVALQVAGGDLATEVSIRQRDEVGRLADAFRTMTSTLLEKADAAKNIAGGNLTFRVPKIGEKDHLGESMIQMKTELIAMTDAMSRLAEEAAAGNLMYRGDADRFSGEYRKIISGVNQTLDHVIGPVHEGIRLANEFSQNNFSARFNPDIKVSGDFVQLKESLDSIGIQVSATIQVIINKMTDLAGGAEEAQASIDEVANGASEVASNAEAVSHHADQGSNGVNQVLKEMEDLSVTVSGISCRTEQASRLADEGNALSAQGQKLAHVAEEGMEGIRNATADLNTMILAIREQMEQINKVVGIITAISDETNLLALNAAIEAARAGEAGRGFSVVADEVKELATESRESAEKIEQMIRGLQDESARADHLMTRANDQVKSGYEAVSSTLGIFNKIVDKLVQIAQNTTEVAASSQEQTASVEEITSSVHEVSKMIRQTAENAVSSAAISEESSAAVDQIRQVLEDVNAVISDLQCEIGKFRI</sequence>
<organism evidence="7 8">
    <name type="scientific">Methanospirillum lacunae</name>
    <dbReference type="NCBI Taxonomy" id="668570"/>
    <lineage>
        <taxon>Archaea</taxon>
        <taxon>Methanobacteriati</taxon>
        <taxon>Methanobacteriota</taxon>
        <taxon>Stenosarchaea group</taxon>
        <taxon>Methanomicrobia</taxon>
        <taxon>Methanomicrobiales</taxon>
        <taxon>Methanospirillaceae</taxon>
        <taxon>Methanospirillum</taxon>
    </lineage>
</organism>
<feature type="domain" description="HAMP" evidence="6">
    <location>
        <begin position="348"/>
        <end position="400"/>
    </location>
</feature>
<keyword evidence="8" id="KW-1185">Reference proteome</keyword>
<dbReference type="GO" id="GO:0004888">
    <property type="term" value="F:transmembrane signaling receptor activity"/>
    <property type="evidence" value="ECO:0007669"/>
    <property type="project" value="InterPro"/>
</dbReference>